<dbReference type="Pfam" id="PF20434">
    <property type="entry name" value="BD-FAE"/>
    <property type="match status" value="1"/>
</dbReference>
<proteinExistence type="predicted"/>
<reference evidence="3" key="2">
    <citation type="submission" date="2020-09" db="EMBL/GenBank/DDBJ databases">
        <authorList>
            <person name="Sun Q."/>
            <person name="Zhou Y."/>
        </authorList>
    </citation>
    <scope>NUCLEOTIDE SEQUENCE</scope>
    <source>
        <strain evidence="3">CGMCC 4.7308</strain>
    </source>
</reference>
<reference evidence="3" key="1">
    <citation type="journal article" date="2014" name="Int. J. Syst. Evol. Microbiol.">
        <title>Complete genome sequence of Corynebacterium casei LMG S-19264T (=DSM 44701T), isolated from a smear-ripened cheese.</title>
        <authorList>
            <consortium name="US DOE Joint Genome Institute (JGI-PGF)"/>
            <person name="Walter F."/>
            <person name="Albersmeier A."/>
            <person name="Kalinowski J."/>
            <person name="Ruckert C."/>
        </authorList>
    </citation>
    <scope>NUCLEOTIDE SEQUENCE</scope>
    <source>
        <strain evidence="3">CGMCC 4.7308</strain>
    </source>
</reference>
<dbReference type="Gene3D" id="3.40.50.1820">
    <property type="entry name" value="alpha/beta hydrolase"/>
    <property type="match status" value="1"/>
</dbReference>
<feature type="domain" description="BD-FAE-like" evidence="2">
    <location>
        <begin position="20"/>
        <end position="218"/>
    </location>
</feature>
<dbReference type="GO" id="GO:0016787">
    <property type="term" value="F:hydrolase activity"/>
    <property type="evidence" value="ECO:0007669"/>
    <property type="project" value="UniProtKB-KW"/>
</dbReference>
<evidence type="ECO:0000313" key="3">
    <source>
        <dbReference type="EMBL" id="GGL84436.1"/>
    </source>
</evidence>
<sequence length="262" mass="27246">MPTVHRYRYGSDPSQFVRLFLPDEGDRWPVVVVVHGGFWRAQRGAELAYPLAEDLTAHGVAAAAVEYRRVELGGGWPATMADVGRAVDELTSAGQRLAGGRLDLSLVAAVGHSAGGQLVGWLAHRPSLRVGTAGSVTPGQPFVPLLGAVSQGGVLDLVGAAEEGVGDGAVVDLMGGAPKSLPQRYSHSSPLAHVGDGARVVCVHGDRDDVVPLSQSQRYVAAAQAAGDPAELVVLPGVGHMELVDTTHPAWRTCREAVLGLL</sequence>
<dbReference type="RefSeq" id="WP_188939506.1">
    <property type="nucleotide sequence ID" value="NZ_BMNA01000001.1"/>
</dbReference>
<comment type="caution">
    <text evidence="3">The sequence shown here is derived from an EMBL/GenBank/DDBJ whole genome shotgun (WGS) entry which is preliminary data.</text>
</comment>
<organism evidence="3 4">
    <name type="scientific">Nakamurella endophytica</name>
    <dbReference type="NCBI Taxonomy" id="1748367"/>
    <lineage>
        <taxon>Bacteria</taxon>
        <taxon>Bacillati</taxon>
        <taxon>Actinomycetota</taxon>
        <taxon>Actinomycetes</taxon>
        <taxon>Nakamurellales</taxon>
        <taxon>Nakamurellaceae</taxon>
        <taxon>Nakamurella</taxon>
    </lineage>
</organism>
<dbReference type="InterPro" id="IPR050300">
    <property type="entry name" value="GDXG_lipolytic_enzyme"/>
</dbReference>
<keyword evidence="4" id="KW-1185">Reference proteome</keyword>
<name>A0A917SJK3_9ACTN</name>
<dbReference type="InterPro" id="IPR029058">
    <property type="entry name" value="AB_hydrolase_fold"/>
</dbReference>
<dbReference type="InterPro" id="IPR049492">
    <property type="entry name" value="BD-FAE-like_dom"/>
</dbReference>
<protein>
    <recommendedName>
        <fullName evidence="2">BD-FAE-like domain-containing protein</fullName>
    </recommendedName>
</protein>
<dbReference type="SUPFAM" id="SSF53474">
    <property type="entry name" value="alpha/beta-Hydrolases"/>
    <property type="match status" value="1"/>
</dbReference>
<keyword evidence="1" id="KW-0378">Hydrolase</keyword>
<gene>
    <name evidence="3" type="ORF">GCM10011594_00100</name>
</gene>
<accession>A0A917SJK3</accession>
<dbReference type="Proteomes" id="UP000655208">
    <property type="component" value="Unassembled WGS sequence"/>
</dbReference>
<evidence type="ECO:0000313" key="4">
    <source>
        <dbReference type="Proteomes" id="UP000655208"/>
    </source>
</evidence>
<evidence type="ECO:0000256" key="1">
    <source>
        <dbReference type="ARBA" id="ARBA00022801"/>
    </source>
</evidence>
<evidence type="ECO:0000259" key="2">
    <source>
        <dbReference type="Pfam" id="PF20434"/>
    </source>
</evidence>
<dbReference type="EMBL" id="BMNA01000001">
    <property type="protein sequence ID" value="GGL84436.1"/>
    <property type="molecule type" value="Genomic_DNA"/>
</dbReference>
<dbReference type="AlphaFoldDB" id="A0A917SJK3"/>
<dbReference type="PANTHER" id="PTHR48081">
    <property type="entry name" value="AB HYDROLASE SUPERFAMILY PROTEIN C4A8.06C"/>
    <property type="match status" value="1"/>
</dbReference>